<evidence type="ECO:0000313" key="1">
    <source>
        <dbReference type="EMBL" id="WNG49301.1"/>
    </source>
</evidence>
<keyword evidence="2" id="KW-1185">Reference proteome</keyword>
<dbReference type="RefSeq" id="WP_395807041.1">
    <property type="nucleotide sequence ID" value="NZ_CP043494.1"/>
</dbReference>
<proteinExistence type="predicted"/>
<accession>A0ABY9X1M8</accession>
<dbReference type="EMBL" id="CP043494">
    <property type="protein sequence ID" value="WNG49301.1"/>
    <property type="molecule type" value="Genomic_DNA"/>
</dbReference>
<gene>
    <name evidence="1" type="ORF">F0U60_38155</name>
</gene>
<protein>
    <recommendedName>
        <fullName evidence="3">DUF4185 domain-containing protein</fullName>
    </recommendedName>
</protein>
<evidence type="ECO:0000313" key="2">
    <source>
        <dbReference type="Proteomes" id="UP001611383"/>
    </source>
</evidence>
<reference evidence="1 2" key="1">
    <citation type="submission" date="2019-08" db="EMBL/GenBank/DDBJ databases">
        <title>Archangium and Cystobacter genomes.</title>
        <authorList>
            <person name="Chen I.-C.K."/>
            <person name="Wielgoss S."/>
        </authorList>
    </citation>
    <scope>NUCLEOTIDE SEQUENCE [LARGE SCALE GENOMIC DNA]</scope>
    <source>
        <strain evidence="1 2">Cbm 6</strain>
    </source>
</reference>
<organism evidence="1 2">
    <name type="scientific">Archangium minus</name>
    <dbReference type="NCBI Taxonomy" id="83450"/>
    <lineage>
        <taxon>Bacteria</taxon>
        <taxon>Pseudomonadati</taxon>
        <taxon>Myxococcota</taxon>
        <taxon>Myxococcia</taxon>
        <taxon>Myxococcales</taxon>
        <taxon>Cystobacterineae</taxon>
        <taxon>Archangiaceae</taxon>
        <taxon>Archangium</taxon>
    </lineage>
</organism>
<sequence>MHFRRVYQAGTWDVAGRYMGGTEIMHLVPHGGRLYAATSTLQQVQEPGDPAVGAQVLVLESAESSWRVERDFEPRHWRLTLDSLTFTEDGRGRRLPEPRSLLLAAPTERTGRLAVEVREESGSWTRVPLAEGQGTASIRSFCLYRDKVTGLERLFAGTAPMGIFSGVLDLDVPGSIRWDTRPELEGYRKRPMGFAECNGVLHAIIHPGIYRRVDGERPRWEQVYTFPEQVIPISSGLRGLTAIPHPSGQGEVLLAALEGDRARLLRIDPLASYRDTLELDVLDFLGERWGRRPSYAIAAYDDMTELRHPETGAPVLLMGVGATFEADLSTHPKQGWDPGGWYLIRHGEGRYALRSITAQEPVPMPPLVATRSIALSPFDGRTVFLGGYDPNMSPCRNTAWIFSAPLETVLAAPS</sequence>
<evidence type="ECO:0008006" key="3">
    <source>
        <dbReference type="Google" id="ProtNLM"/>
    </source>
</evidence>
<name>A0ABY9X1M8_9BACT</name>
<dbReference type="Proteomes" id="UP001611383">
    <property type="component" value="Chromosome"/>
</dbReference>